<organism evidence="6 7">
    <name type="scientific">Botrytis tulipae</name>
    <dbReference type="NCBI Taxonomy" id="87230"/>
    <lineage>
        <taxon>Eukaryota</taxon>
        <taxon>Fungi</taxon>
        <taxon>Dikarya</taxon>
        <taxon>Ascomycota</taxon>
        <taxon>Pezizomycotina</taxon>
        <taxon>Leotiomycetes</taxon>
        <taxon>Helotiales</taxon>
        <taxon>Sclerotiniaceae</taxon>
        <taxon>Botrytis</taxon>
    </lineage>
</organism>
<dbReference type="InterPro" id="IPR050087">
    <property type="entry name" value="AON_synthase_class-II"/>
</dbReference>
<dbReference type="Gene3D" id="3.90.1150.10">
    <property type="entry name" value="Aspartate Aminotransferase, domain 1"/>
    <property type="match status" value="1"/>
</dbReference>
<name>A0A4Z1EKK3_9HELO</name>
<dbReference type="GO" id="GO:0009102">
    <property type="term" value="P:biotin biosynthetic process"/>
    <property type="evidence" value="ECO:0007669"/>
    <property type="project" value="TreeGrafter"/>
</dbReference>
<comment type="caution">
    <text evidence="6">The sequence shown here is derived from an EMBL/GenBank/DDBJ whole genome shotgun (WGS) entry which is preliminary data.</text>
</comment>
<dbReference type="InterPro" id="IPR015422">
    <property type="entry name" value="PyrdxlP-dep_Trfase_small"/>
</dbReference>
<evidence type="ECO:0000256" key="4">
    <source>
        <dbReference type="ARBA" id="ARBA00022898"/>
    </source>
</evidence>
<dbReference type="InterPro" id="IPR004839">
    <property type="entry name" value="Aminotransferase_I/II_large"/>
</dbReference>
<keyword evidence="3" id="KW-0808">Transferase</keyword>
<comment type="similarity">
    <text evidence="2">Belongs to the class-II pyridoxal-phosphate-dependent aminotransferase family. BioF subfamily.</text>
</comment>
<sequence length="500" mass="55327">MHLQEKRVTWAAMSSRDNVSSVQIIWAVMSSRDIVSSVQIIWAVMSSRDIVSSVQIIWAAMISRKNVSSAQIIWAVMSSRDIVSSVQILTPALTAQGQYFRMSGPANELGLIDFGSNDSLCLRRNGSVRKAFLSELQETPNFHIGAGGSRILDGSNNHVVSLERLLADYHGAEEGLLFNSGYEANVAIYSTLPQRGDVIVHDAMIHASIRDGIRAGRASIVKSFAHNDLESLDRVLEDVKSASQAILEGHRTVFIAIESFYSMEGDMAPMAEILAHVKHALPAGNSVFIIDEAHSTGLIGPGGSGYIRHLRLEKECIIQMQSYAKAAGALGAIVLCNSQIKEFIANYARNFIYSTGPLFPTVAAIRASVNTLRSLEGDQLRQQLQARVKLFYDLVIQHPKLDIIQSSGVLKFPTLCDQTLDRCYIPIIPILTGTGLCHELQQWLRQQGFLTHALRFPVVLEERIRFVMHVNNTPDNIRAFVRDLMEWGETNMMAISPAQL</sequence>
<keyword evidence="4" id="KW-0663">Pyridoxal phosphate</keyword>
<dbReference type="OrthoDB" id="2382073at2759"/>
<evidence type="ECO:0000313" key="6">
    <source>
        <dbReference type="EMBL" id="TGO12040.1"/>
    </source>
</evidence>
<accession>A0A4Z1EKK3</accession>
<evidence type="ECO:0000313" key="7">
    <source>
        <dbReference type="Proteomes" id="UP000297777"/>
    </source>
</evidence>
<dbReference type="PANTHER" id="PTHR13693">
    <property type="entry name" value="CLASS II AMINOTRANSFERASE/8-AMINO-7-OXONONANOATE SYNTHASE"/>
    <property type="match status" value="1"/>
</dbReference>
<dbReference type="GO" id="GO:0016740">
    <property type="term" value="F:transferase activity"/>
    <property type="evidence" value="ECO:0007669"/>
    <property type="project" value="UniProtKB-KW"/>
</dbReference>
<protein>
    <recommendedName>
        <fullName evidence="5">Aminotransferase class I/classII large domain-containing protein</fullName>
    </recommendedName>
</protein>
<dbReference type="PANTHER" id="PTHR13693:SF77">
    <property type="entry name" value="8-AMINO-7-OXONONANOATE SYNTHASE"/>
    <property type="match status" value="1"/>
</dbReference>
<dbReference type="GO" id="GO:0030170">
    <property type="term" value="F:pyridoxal phosphate binding"/>
    <property type="evidence" value="ECO:0007669"/>
    <property type="project" value="InterPro"/>
</dbReference>
<dbReference type="Proteomes" id="UP000297777">
    <property type="component" value="Unassembled WGS sequence"/>
</dbReference>
<evidence type="ECO:0000256" key="1">
    <source>
        <dbReference type="ARBA" id="ARBA00001933"/>
    </source>
</evidence>
<dbReference type="Pfam" id="PF00155">
    <property type="entry name" value="Aminotran_1_2"/>
    <property type="match status" value="1"/>
</dbReference>
<dbReference type="InterPro" id="IPR015424">
    <property type="entry name" value="PyrdxlP-dep_Trfase"/>
</dbReference>
<keyword evidence="7" id="KW-1185">Reference proteome</keyword>
<evidence type="ECO:0000259" key="5">
    <source>
        <dbReference type="Pfam" id="PF00155"/>
    </source>
</evidence>
<evidence type="ECO:0000256" key="2">
    <source>
        <dbReference type="ARBA" id="ARBA00010008"/>
    </source>
</evidence>
<dbReference type="Gene3D" id="3.40.640.10">
    <property type="entry name" value="Type I PLP-dependent aspartate aminotransferase-like (Major domain)"/>
    <property type="match status" value="1"/>
</dbReference>
<dbReference type="InterPro" id="IPR015421">
    <property type="entry name" value="PyrdxlP-dep_Trfase_major"/>
</dbReference>
<dbReference type="AlphaFoldDB" id="A0A4Z1EKK3"/>
<evidence type="ECO:0000256" key="3">
    <source>
        <dbReference type="ARBA" id="ARBA00022679"/>
    </source>
</evidence>
<reference evidence="6 7" key="1">
    <citation type="submission" date="2017-12" db="EMBL/GenBank/DDBJ databases">
        <title>Comparative genomics of Botrytis spp.</title>
        <authorList>
            <person name="Valero-Jimenez C.A."/>
            <person name="Tapia P."/>
            <person name="Veloso J."/>
            <person name="Silva-Moreno E."/>
            <person name="Staats M."/>
            <person name="Valdes J.H."/>
            <person name="Van Kan J.A.L."/>
        </authorList>
    </citation>
    <scope>NUCLEOTIDE SEQUENCE [LARGE SCALE GENOMIC DNA]</scope>
    <source>
        <strain evidence="6 7">Bt9001</strain>
    </source>
</reference>
<proteinExistence type="inferred from homology"/>
<dbReference type="SUPFAM" id="SSF53383">
    <property type="entry name" value="PLP-dependent transferases"/>
    <property type="match status" value="1"/>
</dbReference>
<gene>
    <name evidence="6" type="ORF">BTUL_0096g00380</name>
</gene>
<comment type="cofactor">
    <cofactor evidence="1">
        <name>pyridoxal 5'-phosphate</name>
        <dbReference type="ChEBI" id="CHEBI:597326"/>
    </cofactor>
</comment>
<feature type="domain" description="Aminotransferase class I/classII large" evidence="5">
    <location>
        <begin position="111"/>
        <end position="482"/>
    </location>
</feature>
<dbReference type="EMBL" id="PQXH01000096">
    <property type="protein sequence ID" value="TGO12040.1"/>
    <property type="molecule type" value="Genomic_DNA"/>
</dbReference>